<keyword evidence="1" id="KW-0472">Membrane</keyword>
<keyword evidence="1" id="KW-0812">Transmembrane</keyword>
<feature type="transmembrane region" description="Helical" evidence="1">
    <location>
        <begin position="67"/>
        <end position="85"/>
    </location>
</feature>
<dbReference type="PANTHER" id="PTHR45757">
    <property type="entry name" value="PROTEIN CBG23364-RELATED"/>
    <property type="match status" value="1"/>
</dbReference>
<name>A0A915DN13_9BILA</name>
<protein>
    <submittedName>
        <fullName evidence="3">Uncharacterized protein</fullName>
    </submittedName>
</protein>
<keyword evidence="2" id="KW-1185">Reference proteome</keyword>
<keyword evidence="1" id="KW-1133">Transmembrane helix</keyword>
<dbReference type="GO" id="GO:0016020">
    <property type="term" value="C:membrane"/>
    <property type="evidence" value="ECO:0007669"/>
    <property type="project" value="TreeGrafter"/>
</dbReference>
<dbReference type="InterPro" id="IPR036259">
    <property type="entry name" value="MFS_trans_sf"/>
</dbReference>
<dbReference type="SUPFAM" id="SSF103473">
    <property type="entry name" value="MFS general substrate transporter"/>
    <property type="match status" value="1"/>
</dbReference>
<feature type="transmembrane region" description="Helical" evidence="1">
    <location>
        <begin position="35"/>
        <end position="55"/>
    </location>
</feature>
<dbReference type="WBParaSite" id="jg21178">
    <property type="protein sequence ID" value="jg21178"/>
    <property type="gene ID" value="jg21178"/>
</dbReference>
<evidence type="ECO:0000313" key="2">
    <source>
        <dbReference type="Proteomes" id="UP000887574"/>
    </source>
</evidence>
<accession>A0A915DN13</accession>
<proteinExistence type="predicted"/>
<sequence>MGSTKLRSALQTLQGGFTKSVVLVSKQYTPTVMSMLQMCLTTTLFFGSFLIPYMTPQGDNVQYDHVFWMYVFVLIATNLVFMMWGRADPAKWTAIT</sequence>
<reference evidence="3" key="1">
    <citation type="submission" date="2022-11" db="UniProtKB">
        <authorList>
            <consortium name="WormBaseParasite"/>
        </authorList>
    </citation>
    <scope>IDENTIFICATION</scope>
</reference>
<evidence type="ECO:0000256" key="1">
    <source>
        <dbReference type="SAM" id="Phobius"/>
    </source>
</evidence>
<dbReference type="AlphaFoldDB" id="A0A915DN13"/>
<evidence type="ECO:0000313" key="3">
    <source>
        <dbReference type="WBParaSite" id="jg21178"/>
    </source>
</evidence>
<organism evidence="2 3">
    <name type="scientific">Ditylenchus dipsaci</name>
    <dbReference type="NCBI Taxonomy" id="166011"/>
    <lineage>
        <taxon>Eukaryota</taxon>
        <taxon>Metazoa</taxon>
        <taxon>Ecdysozoa</taxon>
        <taxon>Nematoda</taxon>
        <taxon>Chromadorea</taxon>
        <taxon>Rhabditida</taxon>
        <taxon>Tylenchina</taxon>
        <taxon>Tylenchomorpha</taxon>
        <taxon>Sphaerularioidea</taxon>
        <taxon>Anguinidae</taxon>
        <taxon>Anguininae</taxon>
        <taxon>Ditylenchus</taxon>
    </lineage>
</organism>
<dbReference type="Proteomes" id="UP000887574">
    <property type="component" value="Unplaced"/>
</dbReference>
<dbReference type="PANTHER" id="PTHR45757:SF18">
    <property type="entry name" value="MAJOR FACILITATOR SUPERFAMILY (MFS) PROFILE DOMAIN-CONTAINING PROTEIN"/>
    <property type="match status" value="1"/>
</dbReference>